<keyword evidence="1" id="KW-1133">Transmembrane helix</keyword>
<keyword evidence="1" id="KW-0472">Membrane</keyword>
<name>A0A385SSQ5_9BACT</name>
<dbReference type="Proteomes" id="UP000266183">
    <property type="component" value="Chromosome"/>
</dbReference>
<proteinExistence type="predicted"/>
<dbReference type="AlphaFoldDB" id="A0A385SSQ5"/>
<dbReference type="Gene3D" id="3.10.450.50">
    <property type="match status" value="1"/>
</dbReference>
<gene>
    <name evidence="2" type="ORF">D4L85_21675</name>
</gene>
<dbReference type="EMBL" id="CP032382">
    <property type="protein sequence ID" value="AYB33025.1"/>
    <property type="molecule type" value="Genomic_DNA"/>
</dbReference>
<keyword evidence="1" id="KW-0812">Transmembrane</keyword>
<evidence type="ECO:0000313" key="3">
    <source>
        <dbReference type="Proteomes" id="UP000266183"/>
    </source>
</evidence>
<accession>A0A385SSQ5</accession>
<protein>
    <recommendedName>
        <fullName evidence="4">Nuclear transport factor 2 family protein</fullName>
    </recommendedName>
</protein>
<evidence type="ECO:0008006" key="4">
    <source>
        <dbReference type="Google" id="ProtNLM"/>
    </source>
</evidence>
<feature type="transmembrane region" description="Helical" evidence="1">
    <location>
        <begin position="43"/>
        <end position="62"/>
    </location>
</feature>
<reference evidence="3" key="1">
    <citation type="submission" date="2018-09" db="EMBL/GenBank/DDBJ databases">
        <title>Chryseolinea sp. KIS68-18 isolated from soil.</title>
        <authorList>
            <person name="Weon H.-Y."/>
            <person name="Kwon S.-W."/>
            <person name="Lee S.A."/>
        </authorList>
    </citation>
    <scope>NUCLEOTIDE SEQUENCE [LARGE SCALE GENOMIC DNA]</scope>
    <source>
        <strain evidence="3">KIS68-18</strain>
    </source>
</reference>
<dbReference type="SUPFAM" id="SSF54427">
    <property type="entry name" value="NTF2-like"/>
    <property type="match status" value="1"/>
</dbReference>
<keyword evidence="3" id="KW-1185">Reference proteome</keyword>
<evidence type="ECO:0000256" key="1">
    <source>
        <dbReference type="SAM" id="Phobius"/>
    </source>
</evidence>
<evidence type="ECO:0000313" key="2">
    <source>
        <dbReference type="EMBL" id="AYB33025.1"/>
    </source>
</evidence>
<sequence length="212" mass="23804">MSRQWARCGKTGGALDGLGWMHGAVEFLPSRAHSSHDIGFCNLLNTLFMKIIYVCLLVVACAPRTDPLEKIRQENVAVVERYIKAVQSRDANAMTEFLSDDYKGYGPSVADSTNKTMAVENWKYLTENLYASIDYTRSVNLAAELKDGPHPGNYVSNWCHLVIKFKDGRGPVSLNVNAVYRIENGKITLSRTFYNEADVLRQLGYEFTLVSH</sequence>
<dbReference type="KEGG" id="chk:D4L85_21675"/>
<dbReference type="InterPro" id="IPR032710">
    <property type="entry name" value="NTF2-like_dom_sf"/>
</dbReference>
<organism evidence="2 3">
    <name type="scientific">Chryseolinea soli</name>
    <dbReference type="NCBI Taxonomy" id="2321403"/>
    <lineage>
        <taxon>Bacteria</taxon>
        <taxon>Pseudomonadati</taxon>
        <taxon>Bacteroidota</taxon>
        <taxon>Cytophagia</taxon>
        <taxon>Cytophagales</taxon>
        <taxon>Fulvivirgaceae</taxon>
        <taxon>Chryseolinea</taxon>
    </lineage>
</organism>